<evidence type="ECO:0000256" key="2">
    <source>
        <dbReference type="ARBA" id="ARBA00023274"/>
    </source>
</evidence>
<dbReference type="SUPFAM" id="SSF54565">
    <property type="entry name" value="Ribosomal protein S16"/>
    <property type="match status" value="1"/>
</dbReference>
<gene>
    <name evidence="3 5" type="primary">rpsP</name>
    <name evidence="5" type="ORF">COU13_01240</name>
</gene>
<comment type="caution">
    <text evidence="5">The sequence shown here is derived from an EMBL/GenBank/DDBJ whole genome shotgun (WGS) entry which is preliminary data.</text>
</comment>
<sequence>MLKIRMQRTGRKNDPAFRVVVAEHDVGPKSGKIVERVGSHHPKTKETILNSERIKYWMSVGAKASDRIHNMLIAEGIIEGKKINVLPKKTPVVKEEEPKEEVTAETPAEGEKAVTETKEETPAEEKPSEEVAEAPAEEEKKEEEAPAEEEKKEE</sequence>
<feature type="compositionally biased region" description="Basic and acidic residues" evidence="4">
    <location>
        <begin position="137"/>
        <end position="154"/>
    </location>
</feature>
<dbReference type="InterPro" id="IPR000307">
    <property type="entry name" value="Ribosomal_bS16"/>
</dbReference>
<dbReference type="Gene3D" id="3.30.1320.10">
    <property type="match status" value="1"/>
</dbReference>
<comment type="similarity">
    <text evidence="3">Belongs to the bacterial ribosomal protein bS16 family.</text>
</comment>
<name>A0A2H0UJ05_9BACT</name>
<feature type="region of interest" description="Disordered" evidence="4">
    <location>
        <begin position="86"/>
        <end position="154"/>
    </location>
</feature>
<dbReference type="GO" id="GO:0006412">
    <property type="term" value="P:translation"/>
    <property type="evidence" value="ECO:0007669"/>
    <property type="project" value="UniProtKB-UniRule"/>
</dbReference>
<dbReference type="AlphaFoldDB" id="A0A2H0UJ05"/>
<evidence type="ECO:0000256" key="1">
    <source>
        <dbReference type="ARBA" id="ARBA00022980"/>
    </source>
</evidence>
<dbReference type="Pfam" id="PF00886">
    <property type="entry name" value="Ribosomal_S16"/>
    <property type="match status" value="1"/>
</dbReference>
<protein>
    <recommendedName>
        <fullName evidence="3">Small ribosomal subunit protein bS16</fullName>
    </recommendedName>
</protein>
<dbReference type="InterPro" id="IPR023803">
    <property type="entry name" value="Ribosomal_bS16_dom_sf"/>
</dbReference>
<evidence type="ECO:0000313" key="5">
    <source>
        <dbReference type="EMBL" id="PIR86383.1"/>
    </source>
</evidence>
<dbReference type="PANTHER" id="PTHR12919">
    <property type="entry name" value="30S RIBOSOMAL PROTEIN S16"/>
    <property type="match status" value="1"/>
</dbReference>
<organism evidence="5 6">
    <name type="scientific">Candidatus Kaiserbacteria bacterium CG10_big_fil_rev_8_21_14_0_10_43_70</name>
    <dbReference type="NCBI Taxonomy" id="1974605"/>
    <lineage>
        <taxon>Bacteria</taxon>
        <taxon>Candidatus Kaiseribacteriota</taxon>
    </lineage>
</organism>
<feature type="compositionally biased region" description="Basic and acidic residues" evidence="4">
    <location>
        <begin position="92"/>
        <end position="102"/>
    </location>
</feature>
<dbReference type="PANTHER" id="PTHR12919:SF20">
    <property type="entry name" value="SMALL RIBOSOMAL SUBUNIT PROTEIN BS16M"/>
    <property type="match status" value="1"/>
</dbReference>
<dbReference type="GO" id="GO:0005737">
    <property type="term" value="C:cytoplasm"/>
    <property type="evidence" value="ECO:0007669"/>
    <property type="project" value="UniProtKB-ARBA"/>
</dbReference>
<feature type="compositionally biased region" description="Basic and acidic residues" evidence="4">
    <location>
        <begin position="109"/>
        <end position="129"/>
    </location>
</feature>
<keyword evidence="2 3" id="KW-0687">Ribonucleoprotein</keyword>
<dbReference type="GO" id="GO:0003735">
    <property type="term" value="F:structural constituent of ribosome"/>
    <property type="evidence" value="ECO:0007669"/>
    <property type="project" value="InterPro"/>
</dbReference>
<keyword evidence="1 3" id="KW-0689">Ribosomal protein</keyword>
<evidence type="ECO:0000313" key="6">
    <source>
        <dbReference type="Proteomes" id="UP000230706"/>
    </source>
</evidence>
<accession>A0A2H0UJ05</accession>
<dbReference type="EMBL" id="PFBF01000027">
    <property type="protein sequence ID" value="PIR86383.1"/>
    <property type="molecule type" value="Genomic_DNA"/>
</dbReference>
<dbReference type="GO" id="GO:0015935">
    <property type="term" value="C:small ribosomal subunit"/>
    <property type="evidence" value="ECO:0007669"/>
    <property type="project" value="TreeGrafter"/>
</dbReference>
<reference evidence="6" key="1">
    <citation type="submission" date="2017-09" db="EMBL/GenBank/DDBJ databases">
        <title>Depth-based differentiation of microbial function through sediment-hosted aquifers and enrichment of novel symbionts in the deep terrestrial subsurface.</title>
        <authorList>
            <person name="Probst A.J."/>
            <person name="Ladd B."/>
            <person name="Jarett J.K."/>
            <person name="Geller-Mcgrath D.E."/>
            <person name="Sieber C.M.K."/>
            <person name="Emerson J.B."/>
            <person name="Anantharaman K."/>
            <person name="Thomas B.C."/>
            <person name="Malmstrom R."/>
            <person name="Stieglmeier M."/>
            <person name="Klingl A."/>
            <person name="Woyke T."/>
            <person name="Ryan C.M."/>
            <person name="Banfield J.F."/>
        </authorList>
    </citation>
    <scope>NUCLEOTIDE SEQUENCE [LARGE SCALE GENOMIC DNA]</scope>
</reference>
<proteinExistence type="inferred from homology"/>
<evidence type="ECO:0000256" key="4">
    <source>
        <dbReference type="SAM" id="MobiDB-lite"/>
    </source>
</evidence>
<dbReference type="HAMAP" id="MF_00385">
    <property type="entry name" value="Ribosomal_bS16"/>
    <property type="match status" value="1"/>
</dbReference>
<dbReference type="NCBIfam" id="TIGR00002">
    <property type="entry name" value="S16"/>
    <property type="match status" value="1"/>
</dbReference>
<evidence type="ECO:0000256" key="3">
    <source>
        <dbReference type="HAMAP-Rule" id="MF_00385"/>
    </source>
</evidence>
<dbReference type="Proteomes" id="UP000230706">
    <property type="component" value="Unassembled WGS sequence"/>
</dbReference>